<dbReference type="PANTHER" id="PTHR11360">
    <property type="entry name" value="MONOCARBOXYLATE TRANSPORTER"/>
    <property type="match status" value="1"/>
</dbReference>
<dbReference type="GO" id="GO:0016020">
    <property type="term" value="C:membrane"/>
    <property type="evidence" value="ECO:0007669"/>
    <property type="project" value="UniProtKB-SubCell"/>
</dbReference>
<feature type="transmembrane region" description="Helical" evidence="4">
    <location>
        <begin position="213"/>
        <end position="231"/>
    </location>
</feature>
<comment type="caution">
    <text evidence="6">The sequence shown here is derived from an EMBL/GenBank/DDBJ whole genome shotgun (WGS) entry which is preliminary data.</text>
</comment>
<dbReference type="InterPro" id="IPR020846">
    <property type="entry name" value="MFS_dom"/>
</dbReference>
<dbReference type="OrthoDB" id="6509908at2759"/>
<proteinExistence type="inferred from homology"/>
<feature type="transmembrane region" description="Helical" evidence="4">
    <location>
        <begin position="444"/>
        <end position="464"/>
    </location>
</feature>
<feature type="transmembrane region" description="Helical" evidence="4">
    <location>
        <begin position="177"/>
        <end position="206"/>
    </location>
</feature>
<dbReference type="Gene3D" id="1.20.1250.20">
    <property type="entry name" value="MFS general substrate transporter like domains"/>
    <property type="match status" value="2"/>
</dbReference>
<dbReference type="InterPro" id="IPR036259">
    <property type="entry name" value="MFS_trans_sf"/>
</dbReference>
<dbReference type="Proteomes" id="UP000759537">
    <property type="component" value="Unassembled WGS sequence"/>
</dbReference>
<keyword evidence="4" id="KW-0472">Membrane</keyword>
<reference evidence="6" key="2">
    <citation type="journal article" date="2020" name="Nat. Commun.">
        <title>Large-scale genome sequencing of mycorrhizal fungi provides insights into the early evolution of symbiotic traits.</title>
        <authorList>
            <person name="Miyauchi S."/>
            <person name="Kiss E."/>
            <person name="Kuo A."/>
            <person name="Drula E."/>
            <person name="Kohler A."/>
            <person name="Sanchez-Garcia M."/>
            <person name="Morin E."/>
            <person name="Andreopoulos B."/>
            <person name="Barry K.W."/>
            <person name="Bonito G."/>
            <person name="Buee M."/>
            <person name="Carver A."/>
            <person name="Chen C."/>
            <person name="Cichocki N."/>
            <person name="Clum A."/>
            <person name="Culley D."/>
            <person name="Crous P.W."/>
            <person name="Fauchery L."/>
            <person name="Girlanda M."/>
            <person name="Hayes R.D."/>
            <person name="Keri Z."/>
            <person name="LaButti K."/>
            <person name="Lipzen A."/>
            <person name="Lombard V."/>
            <person name="Magnuson J."/>
            <person name="Maillard F."/>
            <person name="Murat C."/>
            <person name="Nolan M."/>
            <person name="Ohm R.A."/>
            <person name="Pangilinan J."/>
            <person name="Pereira M.F."/>
            <person name="Perotto S."/>
            <person name="Peter M."/>
            <person name="Pfister S."/>
            <person name="Riley R."/>
            <person name="Sitrit Y."/>
            <person name="Stielow J.B."/>
            <person name="Szollosi G."/>
            <person name="Zifcakova L."/>
            <person name="Stursova M."/>
            <person name="Spatafora J.W."/>
            <person name="Tedersoo L."/>
            <person name="Vaario L.M."/>
            <person name="Yamada A."/>
            <person name="Yan M."/>
            <person name="Wang P."/>
            <person name="Xu J."/>
            <person name="Bruns T."/>
            <person name="Baldrian P."/>
            <person name="Vilgalys R."/>
            <person name="Dunand C."/>
            <person name="Henrissat B."/>
            <person name="Grigoriev I.V."/>
            <person name="Hibbett D."/>
            <person name="Nagy L.G."/>
            <person name="Martin F.M."/>
        </authorList>
    </citation>
    <scope>NUCLEOTIDE SEQUENCE</scope>
    <source>
        <strain evidence="6">Prilba</strain>
    </source>
</reference>
<dbReference type="SUPFAM" id="SSF103473">
    <property type="entry name" value="MFS general substrate transporter"/>
    <property type="match status" value="1"/>
</dbReference>
<evidence type="ECO:0000256" key="1">
    <source>
        <dbReference type="ARBA" id="ARBA00004141"/>
    </source>
</evidence>
<feature type="transmembrane region" description="Helical" evidence="4">
    <location>
        <begin position="243"/>
        <end position="263"/>
    </location>
</feature>
<evidence type="ECO:0000313" key="7">
    <source>
        <dbReference type="Proteomes" id="UP000759537"/>
    </source>
</evidence>
<keyword evidence="4" id="KW-0812">Transmembrane</keyword>
<feature type="transmembrane region" description="Helical" evidence="4">
    <location>
        <begin position="84"/>
        <end position="104"/>
    </location>
</feature>
<dbReference type="EMBL" id="WHVB01000001">
    <property type="protein sequence ID" value="KAF8487354.1"/>
    <property type="molecule type" value="Genomic_DNA"/>
</dbReference>
<dbReference type="Pfam" id="PF07690">
    <property type="entry name" value="MFS_1"/>
    <property type="match status" value="1"/>
</dbReference>
<feature type="compositionally biased region" description="Basic and acidic residues" evidence="3">
    <location>
        <begin position="39"/>
        <end position="52"/>
    </location>
</feature>
<feature type="transmembrane region" description="Helical" evidence="4">
    <location>
        <begin position="376"/>
        <end position="401"/>
    </location>
</feature>
<evidence type="ECO:0000259" key="5">
    <source>
        <dbReference type="PROSITE" id="PS50850"/>
    </source>
</evidence>
<feature type="transmembrane region" description="Helical" evidence="4">
    <location>
        <begin position="321"/>
        <end position="340"/>
    </location>
</feature>
<evidence type="ECO:0000256" key="2">
    <source>
        <dbReference type="ARBA" id="ARBA00006727"/>
    </source>
</evidence>
<accession>A0A9P5TE32</accession>
<feature type="transmembrane region" description="Helical" evidence="4">
    <location>
        <begin position="124"/>
        <end position="142"/>
    </location>
</feature>
<comment type="similarity">
    <text evidence="2">Belongs to the major facilitator superfamily. Monocarboxylate porter (TC 2.A.1.13) family.</text>
</comment>
<dbReference type="AlphaFoldDB" id="A0A9P5TE32"/>
<dbReference type="PANTHER" id="PTHR11360:SF234">
    <property type="entry name" value="MFS-TYPE TRANSPORTER DBAD-RELATED"/>
    <property type="match status" value="1"/>
</dbReference>
<keyword evidence="4" id="KW-1133">Transmembrane helix</keyword>
<dbReference type="PROSITE" id="PS50850">
    <property type="entry name" value="MFS"/>
    <property type="match status" value="1"/>
</dbReference>
<feature type="compositionally biased region" description="Basic and acidic residues" evidence="3">
    <location>
        <begin position="13"/>
        <end position="30"/>
    </location>
</feature>
<feature type="region of interest" description="Disordered" evidence="3">
    <location>
        <begin position="1"/>
        <end position="52"/>
    </location>
</feature>
<reference evidence="6" key="1">
    <citation type="submission" date="2019-10" db="EMBL/GenBank/DDBJ databases">
        <authorList>
            <consortium name="DOE Joint Genome Institute"/>
            <person name="Kuo A."/>
            <person name="Miyauchi S."/>
            <person name="Kiss E."/>
            <person name="Drula E."/>
            <person name="Kohler A."/>
            <person name="Sanchez-Garcia M."/>
            <person name="Andreopoulos B."/>
            <person name="Barry K.W."/>
            <person name="Bonito G."/>
            <person name="Buee M."/>
            <person name="Carver A."/>
            <person name="Chen C."/>
            <person name="Cichocki N."/>
            <person name="Clum A."/>
            <person name="Culley D."/>
            <person name="Crous P.W."/>
            <person name="Fauchery L."/>
            <person name="Girlanda M."/>
            <person name="Hayes R."/>
            <person name="Keri Z."/>
            <person name="LaButti K."/>
            <person name="Lipzen A."/>
            <person name="Lombard V."/>
            <person name="Magnuson J."/>
            <person name="Maillard F."/>
            <person name="Morin E."/>
            <person name="Murat C."/>
            <person name="Nolan M."/>
            <person name="Ohm R."/>
            <person name="Pangilinan J."/>
            <person name="Pereira M."/>
            <person name="Perotto S."/>
            <person name="Peter M."/>
            <person name="Riley R."/>
            <person name="Sitrit Y."/>
            <person name="Stielow B."/>
            <person name="Szollosi G."/>
            <person name="Zifcakova L."/>
            <person name="Stursova M."/>
            <person name="Spatafora J.W."/>
            <person name="Tedersoo L."/>
            <person name="Vaario L.-M."/>
            <person name="Yamada A."/>
            <person name="Yan M."/>
            <person name="Wang P."/>
            <person name="Xu J."/>
            <person name="Bruns T."/>
            <person name="Baldrian P."/>
            <person name="Vilgalys R."/>
            <person name="Henrissat B."/>
            <person name="Grigoriev I.V."/>
            <person name="Hibbett D."/>
            <person name="Nagy L.G."/>
            <person name="Martin F.M."/>
        </authorList>
    </citation>
    <scope>NUCLEOTIDE SEQUENCE</scope>
    <source>
        <strain evidence="6">Prilba</strain>
    </source>
</reference>
<keyword evidence="7" id="KW-1185">Reference proteome</keyword>
<sequence>MSQGNLEVINLELEERRSQHSHSHTIDRLTSRGPSESSASHDSHPQKDKEDIRGEAPYSVSFPPLKTVNYLHAQDNFPDGGLHAWLVVLGSSCAAFATFGYATSFGVFQEYYESTLLKGTSPSAIAWIGSAQYALVFLPAVISGRLFDTGHLRVPLLIASINLVLCTLLVGECHQYWHFLLCQGFGVGASCGVIFGPVFSIVAHWFKKRRSTALGIISFTSSIGGAVFSVVFRNLNLTMGFKWSMRIIAFILMFVLGIANLTLRRRLPPIVASGGLFNPKQFKSPAYSVYCASGFVAWLGLYTVLTFIDVSAPSQRVSGRLSSYLVAIANAGSAVGRLSGGCIADRIGPINVMAPSLFLAGILTFLWPHLDGSGALVTLALLYGASIGAFATLIGAPMIALGDSTDVGRRTGMYLTILSLGSLAGPPISGAINRATGGYSVVGIYAGSTIMVALVLLVLSRYFVLRRWRGKV</sequence>
<evidence type="ECO:0000256" key="3">
    <source>
        <dbReference type="SAM" id="MobiDB-lite"/>
    </source>
</evidence>
<name>A0A9P5TE32_9AGAM</name>
<feature type="transmembrane region" description="Helical" evidence="4">
    <location>
        <begin position="154"/>
        <end position="171"/>
    </location>
</feature>
<dbReference type="GO" id="GO:0022857">
    <property type="term" value="F:transmembrane transporter activity"/>
    <property type="evidence" value="ECO:0007669"/>
    <property type="project" value="InterPro"/>
</dbReference>
<dbReference type="InterPro" id="IPR011701">
    <property type="entry name" value="MFS"/>
</dbReference>
<gene>
    <name evidence="6" type="ORF">DFH94DRAFT_705510</name>
</gene>
<evidence type="ECO:0000256" key="4">
    <source>
        <dbReference type="SAM" id="Phobius"/>
    </source>
</evidence>
<feature type="transmembrane region" description="Helical" evidence="4">
    <location>
        <begin position="352"/>
        <end position="370"/>
    </location>
</feature>
<feature type="transmembrane region" description="Helical" evidence="4">
    <location>
        <begin position="284"/>
        <end position="301"/>
    </location>
</feature>
<dbReference type="InterPro" id="IPR050327">
    <property type="entry name" value="Proton-linked_MCT"/>
</dbReference>
<comment type="subcellular location">
    <subcellularLocation>
        <location evidence="1">Membrane</location>
        <topology evidence="1">Multi-pass membrane protein</topology>
    </subcellularLocation>
</comment>
<evidence type="ECO:0000313" key="6">
    <source>
        <dbReference type="EMBL" id="KAF8487354.1"/>
    </source>
</evidence>
<protein>
    <submittedName>
        <fullName evidence="6">MFS general substrate transporter</fullName>
    </submittedName>
</protein>
<feature type="transmembrane region" description="Helical" evidence="4">
    <location>
        <begin position="413"/>
        <end position="432"/>
    </location>
</feature>
<feature type="domain" description="Major facilitator superfamily (MFS) profile" evidence="5">
    <location>
        <begin position="286"/>
        <end position="472"/>
    </location>
</feature>
<organism evidence="6 7">
    <name type="scientific">Russula ochroleuca</name>
    <dbReference type="NCBI Taxonomy" id="152965"/>
    <lineage>
        <taxon>Eukaryota</taxon>
        <taxon>Fungi</taxon>
        <taxon>Dikarya</taxon>
        <taxon>Basidiomycota</taxon>
        <taxon>Agaricomycotina</taxon>
        <taxon>Agaricomycetes</taxon>
        <taxon>Russulales</taxon>
        <taxon>Russulaceae</taxon>
        <taxon>Russula</taxon>
    </lineage>
</organism>